<keyword evidence="13" id="KW-1185">Reference proteome</keyword>
<dbReference type="Proteomes" id="UP001621534">
    <property type="component" value="Unassembled WGS sequence"/>
</dbReference>
<protein>
    <submittedName>
        <fullName evidence="12">Amino acid ABC transporter permease</fullName>
    </submittedName>
</protein>
<evidence type="ECO:0000256" key="8">
    <source>
        <dbReference type="ARBA" id="ARBA00022989"/>
    </source>
</evidence>
<evidence type="ECO:0000256" key="2">
    <source>
        <dbReference type="ARBA" id="ARBA00004429"/>
    </source>
</evidence>
<proteinExistence type="inferred from homology"/>
<dbReference type="NCBIfam" id="TIGR01726">
    <property type="entry name" value="HEQRo_perm_3TM"/>
    <property type="match status" value="1"/>
</dbReference>
<feature type="transmembrane region" description="Helical" evidence="10">
    <location>
        <begin position="20"/>
        <end position="41"/>
    </location>
</feature>
<evidence type="ECO:0000313" key="13">
    <source>
        <dbReference type="Proteomes" id="UP001621534"/>
    </source>
</evidence>
<name>A0ABW8NQI8_9PSED</name>
<dbReference type="Gene3D" id="1.10.3720.10">
    <property type="entry name" value="MetI-like"/>
    <property type="match status" value="1"/>
</dbReference>
<dbReference type="InterPro" id="IPR043429">
    <property type="entry name" value="ArtM/GltK/GlnP/TcyL/YhdX-like"/>
</dbReference>
<feature type="transmembrane region" description="Helical" evidence="10">
    <location>
        <begin position="53"/>
        <end position="74"/>
    </location>
</feature>
<evidence type="ECO:0000256" key="3">
    <source>
        <dbReference type="ARBA" id="ARBA00010072"/>
    </source>
</evidence>
<evidence type="ECO:0000256" key="7">
    <source>
        <dbReference type="ARBA" id="ARBA00022970"/>
    </source>
</evidence>
<dbReference type="InterPro" id="IPR010065">
    <property type="entry name" value="AA_ABC_transptr_permease_3TM"/>
</dbReference>
<dbReference type="Pfam" id="PF00528">
    <property type="entry name" value="BPD_transp_1"/>
    <property type="match status" value="1"/>
</dbReference>
<dbReference type="InterPro" id="IPR035906">
    <property type="entry name" value="MetI-like_sf"/>
</dbReference>
<dbReference type="RefSeq" id="WP_014590601.1">
    <property type="nucleotide sequence ID" value="NZ_JAHWXS010000001.1"/>
</dbReference>
<feature type="domain" description="ABC transmembrane type-1" evidence="11">
    <location>
        <begin position="18"/>
        <end position="206"/>
    </location>
</feature>
<comment type="subcellular location">
    <subcellularLocation>
        <location evidence="2">Cell inner membrane</location>
        <topology evidence="2">Multi-pass membrane protein</topology>
    </subcellularLocation>
    <subcellularLocation>
        <location evidence="10">Cell membrane</location>
        <topology evidence="10">Multi-pass membrane protein</topology>
    </subcellularLocation>
</comment>
<keyword evidence="5" id="KW-1003">Cell membrane</keyword>
<keyword evidence="7" id="KW-0029">Amino-acid transport</keyword>
<keyword evidence="9 10" id="KW-0472">Membrane</keyword>
<keyword evidence="8 10" id="KW-1133">Transmembrane helix</keyword>
<organism evidence="12 13">
    <name type="scientific">Pseudomonas urmiensis</name>
    <dbReference type="NCBI Taxonomy" id="2745493"/>
    <lineage>
        <taxon>Bacteria</taxon>
        <taxon>Pseudomonadati</taxon>
        <taxon>Pseudomonadota</taxon>
        <taxon>Gammaproteobacteria</taxon>
        <taxon>Pseudomonadales</taxon>
        <taxon>Pseudomonadaceae</taxon>
        <taxon>Pseudomonas</taxon>
    </lineage>
</organism>
<gene>
    <name evidence="12" type="ORF">KW869_01785</name>
</gene>
<dbReference type="CDD" id="cd06261">
    <property type="entry name" value="TM_PBP2"/>
    <property type="match status" value="1"/>
</dbReference>
<dbReference type="InterPro" id="IPR000515">
    <property type="entry name" value="MetI-like"/>
</dbReference>
<dbReference type="PANTHER" id="PTHR30614">
    <property type="entry name" value="MEMBRANE COMPONENT OF AMINO ACID ABC TRANSPORTER"/>
    <property type="match status" value="1"/>
</dbReference>
<evidence type="ECO:0000259" key="11">
    <source>
        <dbReference type="PROSITE" id="PS50928"/>
    </source>
</evidence>
<evidence type="ECO:0000256" key="1">
    <source>
        <dbReference type="ARBA" id="ARBA00003159"/>
    </source>
</evidence>
<evidence type="ECO:0000256" key="9">
    <source>
        <dbReference type="ARBA" id="ARBA00023136"/>
    </source>
</evidence>
<evidence type="ECO:0000256" key="4">
    <source>
        <dbReference type="ARBA" id="ARBA00022448"/>
    </source>
</evidence>
<accession>A0ABW8NQI8</accession>
<comment type="caution">
    <text evidence="12">The sequence shown here is derived from an EMBL/GenBank/DDBJ whole genome shotgun (WGS) entry which is preliminary data.</text>
</comment>
<comment type="function">
    <text evidence="1">Part of the binding-protein-dependent transport system for glutamine; probably responsible for the translocation of the substrate across the membrane.</text>
</comment>
<feature type="transmembrane region" description="Helical" evidence="10">
    <location>
        <begin position="187"/>
        <end position="206"/>
    </location>
</feature>
<dbReference type="PANTHER" id="PTHR30614:SF20">
    <property type="entry name" value="GLUTAMINE TRANSPORT SYSTEM PERMEASE PROTEIN GLNP"/>
    <property type="match status" value="1"/>
</dbReference>
<evidence type="ECO:0000256" key="6">
    <source>
        <dbReference type="ARBA" id="ARBA00022692"/>
    </source>
</evidence>
<evidence type="ECO:0000256" key="5">
    <source>
        <dbReference type="ARBA" id="ARBA00022475"/>
    </source>
</evidence>
<feature type="transmembrane region" description="Helical" evidence="10">
    <location>
        <begin position="143"/>
        <end position="167"/>
    </location>
</feature>
<reference evidence="12 13" key="1">
    <citation type="journal article" date="2012" name="Plant Soil">
        <title>Screening of plant growth-promoting traits in arsenic-resistant bacteria isolated from the rhizosphere of soybean plants from Argentinean agricultural soil.</title>
        <authorList>
            <person name="Wevar Oller A.L."/>
            <person name="Talano M.A."/>
            <person name="Agostini E."/>
        </authorList>
    </citation>
    <scope>NUCLEOTIDE SEQUENCE [LARGE SCALE GENOMIC DNA]</scope>
    <source>
        <strain evidence="12 13">AW4</strain>
    </source>
</reference>
<dbReference type="EMBL" id="JAHWXS010000001">
    <property type="protein sequence ID" value="MFK5732236.1"/>
    <property type="molecule type" value="Genomic_DNA"/>
</dbReference>
<keyword evidence="6 10" id="KW-0812">Transmembrane</keyword>
<dbReference type="PROSITE" id="PS50928">
    <property type="entry name" value="ABC_TM1"/>
    <property type="match status" value="1"/>
</dbReference>
<dbReference type="SUPFAM" id="SSF161098">
    <property type="entry name" value="MetI-like"/>
    <property type="match status" value="1"/>
</dbReference>
<comment type="similarity">
    <text evidence="3">Belongs to the binding-protein-dependent transport system permease family. HisMQ subfamily.</text>
</comment>
<sequence length="219" mass="23852">MEIIDRWIEWFPQLMDGYWLSLQVTAVSLLIGIPLGLLFALWVGSKKRLNRALALIFIEVGRGGPVLILLQFFYFGLPTTGLTLSSFTASILALAWSTGSYTSEIIRGGLGAVPQGQREAARTLGLSSWDALRIIILPQGLRIALPPLLGFSLVILQTTSLCFTIALPELVGVANDIGSATFEYMSVLLLTGLMYAAVCVPATIFVGRYEKHLSRYEGA</sequence>
<evidence type="ECO:0000256" key="10">
    <source>
        <dbReference type="RuleBase" id="RU363032"/>
    </source>
</evidence>
<keyword evidence="4 10" id="KW-0813">Transport</keyword>
<evidence type="ECO:0000313" key="12">
    <source>
        <dbReference type="EMBL" id="MFK5732236.1"/>
    </source>
</evidence>